<dbReference type="AlphaFoldDB" id="A0A8T1TZ69"/>
<proteinExistence type="predicted"/>
<gene>
    <name evidence="3" type="ORF">JG687_00014260</name>
</gene>
<dbReference type="PANTHER" id="PTHR24123">
    <property type="entry name" value="ANKYRIN REPEAT-CONTAINING"/>
    <property type="match status" value="1"/>
</dbReference>
<keyword evidence="1" id="KW-0677">Repeat</keyword>
<dbReference type="Proteomes" id="UP000688947">
    <property type="component" value="Unassembled WGS sequence"/>
</dbReference>
<feature type="non-terminal residue" evidence="3">
    <location>
        <position position="187"/>
    </location>
</feature>
<dbReference type="Pfam" id="PF12796">
    <property type="entry name" value="Ank_2"/>
    <property type="match status" value="1"/>
</dbReference>
<keyword evidence="2" id="KW-0040">ANK repeat</keyword>
<evidence type="ECO:0000256" key="1">
    <source>
        <dbReference type="ARBA" id="ARBA00022737"/>
    </source>
</evidence>
<evidence type="ECO:0000313" key="4">
    <source>
        <dbReference type="Proteomes" id="UP000688947"/>
    </source>
</evidence>
<dbReference type="InterPro" id="IPR051165">
    <property type="entry name" value="Multifunctional_ANK_Repeat"/>
</dbReference>
<organism evidence="3 4">
    <name type="scientific">Phytophthora cactorum</name>
    <dbReference type="NCBI Taxonomy" id="29920"/>
    <lineage>
        <taxon>Eukaryota</taxon>
        <taxon>Sar</taxon>
        <taxon>Stramenopiles</taxon>
        <taxon>Oomycota</taxon>
        <taxon>Peronosporomycetes</taxon>
        <taxon>Peronosporales</taxon>
        <taxon>Peronosporaceae</taxon>
        <taxon>Phytophthora</taxon>
    </lineage>
</organism>
<dbReference type="VEuPathDB" id="FungiDB:PC110_g19447"/>
<evidence type="ECO:0000313" key="3">
    <source>
        <dbReference type="EMBL" id="KAG6950431.1"/>
    </source>
</evidence>
<name>A0A8T1TZ69_9STRA</name>
<comment type="caution">
    <text evidence="3">The sequence shown here is derived from an EMBL/GenBank/DDBJ whole genome shotgun (WGS) entry which is preliminary data.</text>
</comment>
<evidence type="ECO:0000256" key="2">
    <source>
        <dbReference type="ARBA" id="ARBA00023043"/>
    </source>
</evidence>
<sequence>VDVLTFLLTGGASPNVINFEGRTALHLTVNRQLLAVDANVELGYANGQTPHMLVVKHGSVEITKHLIRIPLALSTRKGQFAGIVVYNGQLEIDLLLLLLEVFVTLKLRGATTPLMLAAAKGNHHIFTTQRSLSKWDYVERSYRSYSTPLTFAAESGQVEAARASLDHGAHVNSHGVNSARHTEVMCT</sequence>
<dbReference type="InterPro" id="IPR002110">
    <property type="entry name" value="Ankyrin_rpt"/>
</dbReference>
<dbReference type="PANTHER" id="PTHR24123:SF33">
    <property type="entry name" value="PROTEIN HOS4"/>
    <property type="match status" value="1"/>
</dbReference>
<accession>A0A8T1TZ69</accession>
<protein>
    <submittedName>
        <fullName evidence="3">Uncharacterized protein</fullName>
    </submittedName>
</protein>
<dbReference type="EMBL" id="JAENGZ010001131">
    <property type="protein sequence ID" value="KAG6950431.1"/>
    <property type="molecule type" value="Genomic_DNA"/>
</dbReference>
<reference evidence="3" key="1">
    <citation type="submission" date="2021-01" db="EMBL/GenBank/DDBJ databases">
        <title>Phytophthora aleatoria, a newly-described species from Pinus radiata is distinct from Phytophthora cactorum isolates based on comparative genomics.</title>
        <authorList>
            <person name="Mcdougal R."/>
            <person name="Panda P."/>
            <person name="Williams N."/>
            <person name="Studholme D.J."/>
        </authorList>
    </citation>
    <scope>NUCLEOTIDE SEQUENCE</scope>
    <source>
        <strain evidence="3">NZFS 3830</strain>
    </source>
</reference>